<sequence length="50" mass="5456">MLTFSHYVRMALAFCAPNGNLRIKKTAPLTKGSGLFQIKAIFSAILSEVV</sequence>
<dbReference type="Proteomes" id="UP000040841">
    <property type="component" value="Unassembled WGS sequence"/>
</dbReference>
<proteinExistence type="predicted"/>
<dbReference type="EMBL" id="CQBM01000001">
    <property type="protein sequence ID" value="CNH48372.1"/>
    <property type="molecule type" value="Genomic_DNA"/>
</dbReference>
<comment type="caution">
    <text evidence="1">The sequence shown here is derived from an EMBL/GenBank/DDBJ whole genome shotgun (WGS) entry which is preliminary data.</text>
</comment>
<evidence type="ECO:0000313" key="2">
    <source>
        <dbReference type="Proteomes" id="UP000040841"/>
    </source>
</evidence>
<reference evidence="1 2" key="1">
    <citation type="submission" date="2015-03" db="EMBL/GenBank/DDBJ databases">
        <authorList>
            <consortium name="Pathogen Informatics"/>
            <person name="Murphy D."/>
        </authorList>
    </citation>
    <scope>NUCLEOTIDE SEQUENCE [LARGE SCALE GENOMIC DNA]</scope>
    <source>
        <strain evidence="1 2">FE82747</strain>
    </source>
</reference>
<name>A0AA36LKV5_YERMO</name>
<dbReference type="AlphaFoldDB" id="A0AA36LKV5"/>
<protein>
    <submittedName>
        <fullName evidence="1">Uncharacterized protein</fullName>
    </submittedName>
</protein>
<gene>
    <name evidence="1" type="ORF">ERS008502_00578</name>
</gene>
<organism evidence="1 2">
    <name type="scientific">Yersinia mollaretii</name>
    <dbReference type="NCBI Taxonomy" id="33060"/>
    <lineage>
        <taxon>Bacteria</taxon>
        <taxon>Pseudomonadati</taxon>
        <taxon>Pseudomonadota</taxon>
        <taxon>Gammaproteobacteria</taxon>
        <taxon>Enterobacterales</taxon>
        <taxon>Yersiniaceae</taxon>
        <taxon>Yersinia</taxon>
    </lineage>
</organism>
<accession>A0AA36LKV5</accession>
<evidence type="ECO:0000313" key="1">
    <source>
        <dbReference type="EMBL" id="CNH48372.1"/>
    </source>
</evidence>